<dbReference type="OrthoDB" id="274682at2759"/>
<accession>S9V7Y8</accession>
<keyword evidence="1" id="KW-0653">Protein transport</keyword>
<dbReference type="Proteomes" id="UP000015354">
    <property type="component" value="Unassembled WGS sequence"/>
</dbReference>
<name>S9V7Y8_9TRYP</name>
<evidence type="ECO:0000259" key="2">
    <source>
        <dbReference type="Pfam" id="PF02953"/>
    </source>
</evidence>
<keyword evidence="1" id="KW-0813">Transport</keyword>
<gene>
    <name evidence="3" type="ORF">STCU_00133</name>
</gene>
<dbReference type="GO" id="GO:0005743">
    <property type="term" value="C:mitochondrial inner membrane"/>
    <property type="evidence" value="ECO:0007669"/>
    <property type="project" value="UniProtKB-SubCell"/>
</dbReference>
<comment type="caution">
    <text evidence="3">The sequence shown here is derived from an EMBL/GenBank/DDBJ whole genome shotgun (WGS) entry which is preliminary data.</text>
</comment>
<evidence type="ECO:0000256" key="1">
    <source>
        <dbReference type="RuleBase" id="RU367043"/>
    </source>
</evidence>
<keyword evidence="1" id="KW-0999">Mitochondrion inner membrane</keyword>
<dbReference type="SUPFAM" id="SSF144122">
    <property type="entry name" value="Tim10-like"/>
    <property type="match status" value="1"/>
</dbReference>
<comment type="subunit">
    <text evidence="1">Heterohexamer.</text>
</comment>
<organism evidence="3 4">
    <name type="scientific">Strigomonas culicis</name>
    <dbReference type="NCBI Taxonomy" id="28005"/>
    <lineage>
        <taxon>Eukaryota</taxon>
        <taxon>Discoba</taxon>
        <taxon>Euglenozoa</taxon>
        <taxon>Kinetoplastea</taxon>
        <taxon>Metakinetoplastina</taxon>
        <taxon>Trypanosomatida</taxon>
        <taxon>Trypanosomatidae</taxon>
        <taxon>Strigomonadinae</taxon>
        <taxon>Strigomonas</taxon>
    </lineage>
</organism>
<comment type="subcellular location">
    <subcellularLocation>
        <location evidence="1">Mitochondrion inner membrane</location>
        <topology evidence="1">Peripheral membrane protein</topology>
        <orientation evidence="1">Intermembrane side</orientation>
    </subcellularLocation>
</comment>
<dbReference type="AlphaFoldDB" id="S9V7Y8"/>
<dbReference type="GO" id="GO:0015031">
    <property type="term" value="P:protein transport"/>
    <property type="evidence" value="ECO:0007669"/>
    <property type="project" value="UniProtKB-KW"/>
</dbReference>
<dbReference type="Pfam" id="PF02953">
    <property type="entry name" value="zf-Tim10_DDP"/>
    <property type="match status" value="1"/>
</dbReference>
<keyword evidence="4" id="KW-1185">Reference proteome</keyword>
<protein>
    <recommendedName>
        <fullName evidence="1">Mitochondrial import inner membrane translocase subunit</fullName>
    </recommendedName>
</protein>
<comment type="domain">
    <text evidence="1">The twin CX3C motif contains 4 conserved Cys residues that form 2 disulfide bonds in the mitochondrial intermembrane space.</text>
</comment>
<keyword evidence="1" id="KW-1015">Disulfide bond</keyword>
<sequence length="143" mass="17243">MKMFLDIQFFLCCFVFPRRRTNTLFSVTFYYCCYLYIPHTVCSSQIVSHIYIKEAKERDENATMNRKKSAFNEEFDFLQAIQEDRMAYHASLTCHERCVNNYWFNNFYLSEKTCMQNCLEKINQATVITNINYGKFEEKVSRE</sequence>
<keyword evidence="1" id="KW-0143">Chaperone</keyword>
<feature type="domain" description="Tim10-like" evidence="2">
    <location>
        <begin position="93"/>
        <end position="128"/>
    </location>
</feature>
<keyword evidence="1" id="KW-0496">Mitochondrion</keyword>
<reference evidence="3 4" key="1">
    <citation type="journal article" date="2013" name="PLoS ONE">
        <title>Predicting the Proteins of Angomonas deanei, Strigomonas culicis and Their Respective Endosymbionts Reveals New Aspects of the Trypanosomatidae Family.</title>
        <authorList>
            <person name="Motta M.C."/>
            <person name="Martins A.C."/>
            <person name="de Souza S.S."/>
            <person name="Catta-Preta C.M."/>
            <person name="Silva R."/>
            <person name="Klein C.C."/>
            <person name="de Almeida L.G."/>
            <person name="de Lima Cunha O."/>
            <person name="Ciapina L.P."/>
            <person name="Brocchi M."/>
            <person name="Colabardini A.C."/>
            <person name="de Araujo Lima B."/>
            <person name="Machado C.R."/>
            <person name="de Almeida Soares C.M."/>
            <person name="Probst C.M."/>
            <person name="de Menezes C.B."/>
            <person name="Thompson C.E."/>
            <person name="Bartholomeu D.C."/>
            <person name="Gradia D.F."/>
            <person name="Pavoni D.P."/>
            <person name="Grisard E.C."/>
            <person name="Fantinatti-Garboggini F."/>
            <person name="Marchini F.K."/>
            <person name="Rodrigues-Luiz G.F."/>
            <person name="Wagner G."/>
            <person name="Goldman G.H."/>
            <person name="Fietto J.L."/>
            <person name="Elias M.C."/>
            <person name="Goldman M.H."/>
            <person name="Sagot M.F."/>
            <person name="Pereira M."/>
            <person name="Stoco P.H."/>
            <person name="de Mendonca-Neto R.P."/>
            <person name="Teixeira S.M."/>
            <person name="Maciel T.E."/>
            <person name="de Oliveira Mendes T.A."/>
            <person name="Urmenyi T.P."/>
            <person name="de Souza W."/>
            <person name="Schenkman S."/>
            <person name="de Vasconcelos A.T."/>
        </authorList>
    </citation>
    <scope>NUCLEOTIDE SEQUENCE [LARGE SCALE GENOMIC DNA]</scope>
</reference>
<proteinExistence type="inferred from homology"/>
<evidence type="ECO:0000313" key="4">
    <source>
        <dbReference type="Proteomes" id="UP000015354"/>
    </source>
</evidence>
<comment type="similarity">
    <text evidence="1">Belongs to the small Tim family.</text>
</comment>
<evidence type="ECO:0000313" key="3">
    <source>
        <dbReference type="EMBL" id="EPY37164.1"/>
    </source>
</evidence>
<dbReference type="InterPro" id="IPR004217">
    <property type="entry name" value="Tim10-like"/>
</dbReference>
<keyword evidence="1" id="KW-0472">Membrane</keyword>
<dbReference type="EMBL" id="ATMH01000133">
    <property type="protein sequence ID" value="EPY37164.1"/>
    <property type="molecule type" value="Genomic_DNA"/>
</dbReference>
<comment type="function">
    <text evidence="1">Mitochondrial intermembrane chaperone that participates in the import and insertion of some multi-pass transmembrane proteins into the mitochondrial inner membrane. Also required for the transfer of beta-barrel precursors from the TOM complex to the sorting and assembly machinery (SAM complex) of the outer membrane. Acts as a chaperone-like protein that protects the hydrophobic precursors from aggregation and guide them through the mitochondrial intermembrane space.</text>
</comment>
<dbReference type="Gene3D" id="1.10.287.810">
    <property type="entry name" value="Mitochondrial import inner membrane translocase subunit tim13 like domains"/>
    <property type="match status" value="1"/>
</dbReference>
<keyword evidence="1" id="KW-0811">Translocation</keyword>
<dbReference type="InterPro" id="IPR035427">
    <property type="entry name" value="Tim10-like_dom_sf"/>
</dbReference>